<sequence>METGKAVVRLVAMKIICACLAPAERAQFPMEQTRPRQLRISAAVESCKYVDAGAPREMCDVNYRERGTTPAIKHARRIAMPMSSCHNEVFLPVQRSATIPTFM</sequence>
<feature type="chain" id="PRO_5012149397" description="Secreted protein" evidence="1">
    <location>
        <begin position="26"/>
        <end position="103"/>
    </location>
</feature>
<keyword evidence="1" id="KW-0732">Signal</keyword>
<dbReference type="EMBL" id="GFPF01001879">
    <property type="protein sequence ID" value="MAA13025.1"/>
    <property type="molecule type" value="Transcribed_RNA"/>
</dbReference>
<accession>A0A224Y8D5</accession>
<evidence type="ECO:0000313" key="2">
    <source>
        <dbReference type="EMBL" id="MAA13025.1"/>
    </source>
</evidence>
<reference evidence="2" key="1">
    <citation type="journal article" date="2017" name="Parasit. Vectors">
        <title>Sialotranscriptomics of Rhipicephalus zambeziensis reveals intricate expression profiles of secretory proteins and suggests tight temporal transcriptional regulation during blood-feeding.</title>
        <authorList>
            <person name="de Castro M.H."/>
            <person name="de Klerk D."/>
            <person name="Pienaar R."/>
            <person name="Rees D.J.G."/>
            <person name="Mans B.J."/>
        </authorList>
    </citation>
    <scope>NUCLEOTIDE SEQUENCE</scope>
    <source>
        <tissue evidence="2">Salivary glands</tissue>
    </source>
</reference>
<feature type="signal peptide" evidence="1">
    <location>
        <begin position="1"/>
        <end position="25"/>
    </location>
</feature>
<name>A0A224Y8D5_9ACAR</name>
<evidence type="ECO:0000256" key="1">
    <source>
        <dbReference type="SAM" id="SignalP"/>
    </source>
</evidence>
<proteinExistence type="predicted"/>
<evidence type="ECO:0008006" key="3">
    <source>
        <dbReference type="Google" id="ProtNLM"/>
    </source>
</evidence>
<protein>
    <recommendedName>
        <fullName evidence="3">Secreted protein</fullName>
    </recommendedName>
</protein>
<dbReference type="AlphaFoldDB" id="A0A224Y8D5"/>
<organism evidence="2">
    <name type="scientific">Rhipicephalus zambeziensis</name>
    <dbReference type="NCBI Taxonomy" id="60191"/>
    <lineage>
        <taxon>Eukaryota</taxon>
        <taxon>Metazoa</taxon>
        <taxon>Ecdysozoa</taxon>
        <taxon>Arthropoda</taxon>
        <taxon>Chelicerata</taxon>
        <taxon>Arachnida</taxon>
        <taxon>Acari</taxon>
        <taxon>Parasitiformes</taxon>
        <taxon>Ixodida</taxon>
        <taxon>Ixodoidea</taxon>
        <taxon>Ixodidae</taxon>
        <taxon>Rhipicephalinae</taxon>
        <taxon>Rhipicephalus</taxon>
        <taxon>Rhipicephalus</taxon>
    </lineage>
</organism>